<evidence type="ECO:0000313" key="2">
    <source>
        <dbReference type="Proteomes" id="UP000236316"/>
    </source>
</evidence>
<accession>A0A2I2L3P9</accession>
<dbReference type="Proteomes" id="UP000236316">
    <property type="component" value="Segment"/>
</dbReference>
<dbReference type="EMBL" id="LT906555">
    <property type="protein sequence ID" value="SNW62140.1"/>
    <property type="molecule type" value="Genomic_DNA"/>
</dbReference>
<reference evidence="1" key="1">
    <citation type="submission" date="2017-08" db="EMBL/GenBank/DDBJ databases">
        <authorList>
            <consortium name="Urmite Genomes"/>
        </authorList>
    </citation>
    <scope>NUCLEOTIDE SEQUENCE [LARGE SCALE GENOMIC DNA]</scope>
    <source>
        <strain evidence="1">IHUMI-LCC2</strain>
    </source>
</reference>
<dbReference type="GeneID" id="35382002"/>
<dbReference type="RefSeq" id="YP_009448442.1">
    <property type="nucleotide sequence ID" value="NC_036594.1"/>
</dbReference>
<sequence length="97" mass="11376">MENNKISKEELKRFASNVLFRLSCSSSCTFIDMMEKTYVDMKKKHPQLEVESLENMISNKILWKPGQTKEYLKKAELEGEVRAWANELIENQTPSNF</sequence>
<organism evidence="1">
    <name type="scientific">Orpheovirus IHUMI-LCC2</name>
    <dbReference type="NCBI Taxonomy" id="2023057"/>
    <lineage>
        <taxon>Viruses</taxon>
        <taxon>Varidnaviria</taxon>
        <taxon>Bamfordvirae</taxon>
        <taxon>Nucleocytoviricota</taxon>
        <taxon>Megaviricetes</taxon>
        <taxon>Pimascovirales</taxon>
        <taxon>Ocovirineae</taxon>
        <taxon>Orpheoviridae</taxon>
        <taxon>Alphaorpheovirus</taxon>
        <taxon>Alphaorpheovirus massiliense</taxon>
    </lineage>
</organism>
<dbReference type="KEGG" id="vg:35382002"/>
<keyword evidence="2" id="KW-1185">Reference proteome</keyword>
<name>A0A2I2L3P9_9VIRU</name>
<proteinExistence type="predicted"/>
<gene>
    <name evidence="1" type="ORF">ORPV_236</name>
</gene>
<protein>
    <submittedName>
        <fullName evidence="1">Uncharacterized protein</fullName>
    </submittedName>
</protein>
<evidence type="ECO:0000313" key="1">
    <source>
        <dbReference type="EMBL" id="SNW62140.1"/>
    </source>
</evidence>